<evidence type="ECO:0000256" key="8">
    <source>
        <dbReference type="ARBA" id="ARBA00023136"/>
    </source>
</evidence>
<comment type="similarity">
    <text evidence="2">Belongs to the PC-esterase family. TBL subfamily.</text>
</comment>
<evidence type="ECO:0000256" key="6">
    <source>
        <dbReference type="ARBA" id="ARBA00022989"/>
    </source>
</evidence>
<reference evidence="12" key="1">
    <citation type="submission" date="2020-07" db="EMBL/GenBank/DDBJ databases">
        <title>Genome sequence and genetic diversity analysis of an under-domesticated orphan crop, white fonio (Digitaria exilis).</title>
        <authorList>
            <person name="Bennetzen J.L."/>
            <person name="Chen S."/>
            <person name="Ma X."/>
            <person name="Wang X."/>
            <person name="Yssel A.E.J."/>
            <person name="Chaluvadi S.R."/>
            <person name="Johnson M."/>
            <person name="Gangashetty P."/>
            <person name="Hamidou F."/>
            <person name="Sanogo M.D."/>
            <person name="Zwaenepoel A."/>
            <person name="Wallace J."/>
            <person name="Van De Peer Y."/>
            <person name="Van Deynze A."/>
        </authorList>
    </citation>
    <scope>NUCLEOTIDE SEQUENCE</scope>
    <source>
        <tissue evidence="12">Leaves</tissue>
    </source>
</reference>
<organism evidence="12 13">
    <name type="scientific">Digitaria exilis</name>
    <dbReference type="NCBI Taxonomy" id="1010633"/>
    <lineage>
        <taxon>Eukaryota</taxon>
        <taxon>Viridiplantae</taxon>
        <taxon>Streptophyta</taxon>
        <taxon>Embryophyta</taxon>
        <taxon>Tracheophyta</taxon>
        <taxon>Spermatophyta</taxon>
        <taxon>Magnoliopsida</taxon>
        <taxon>Liliopsida</taxon>
        <taxon>Poales</taxon>
        <taxon>Poaceae</taxon>
        <taxon>PACMAD clade</taxon>
        <taxon>Panicoideae</taxon>
        <taxon>Panicodae</taxon>
        <taxon>Paniceae</taxon>
        <taxon>Anthephorinae</taxon>
        <taxon>Digitaria</taxon>
    </lineage>
</organism>
<keyword evidence="9" id="KW-0175">Coiled coil</keyword>
<keyword evidence="3" id="KW-0808">Transferase</keyword>
<gene>
    <name evidence="12" type="ORF">HU200_005508</name>
</gene>
<evidence type="ECO:0000256" key="2">
    <source>
        <dbReference type="ARBA" id="ARBA00007727"/>
    </source>
</evidence>
<dbReference type="Pfam" id="PF13839">
    <property type="entry name" value="PC-Esterase"/>
    <property type="match status" value="1"/>
</dbReference>
<dbReference type="InterPro" id="IPR026057">
    <property type="entry name" value="TBL_C"/>
</dbReference>
<evidence type="ECO:0000256" key="4">
    <source>
        <dbReference type="ARBA" id="ARBA00022692"/>
    </source>
</evidence>
<evidence type="ECO:0000256" key="7">
    <source>
        <dbReference type="ARBA" id="ARBA00023034"/>
    </source>
</evidence>
<dbReference type="AlphaFoldDB" id="A0A835KWB0"/>
<keyword evidence="8" id="KW-0472">Membrane</keyword>
<evidence type="ECO:0000259" key="11">
    <source>
        <dbReference type="Pfam" id="PF14416"/>
    </source>
</evidence>
<dbReference type="GO" id="GO:0000139">
    <property type="term" value="C:Golgi membrane"/>
    <property type="evidence" value="ECO:0007669"/>
    <property type="project" value="UniProtKB-SubCell"/>
</dbReference>
<dbReference type="OrthoDB" id="630188at2759"/>
<dbReference type="EMBL" id="JACEFO010000375">
    <property type="protein sequence ID" value="KAF8772551.1"/>
    <property type="molecule type" value="Genomic_DNA"/>
</dbReference>
<comment type="caution">
    <text evidence="12">The sequence shown here is derived from an EMBL/GenBank/DDBJ whole genome shotgun (WGS) entry which is preliminary data.</text>
</comment>
<evidence type="ECO:0000313" key="12">
    <source>
        <dbReference type="EMBL" id="KAF8772551.1"/>
    </source>
</evidence>
<proteinExistence type="inferred from homology"/>
<dbReference type="GO" id="GO:1990538">
    <property type="term" value="F:xylan O-acetyltransferase activity"/>
    <property type="evidence" value="ECO:0007669"/>
    <property type="project" value="UniProtKB-ARBA"/>
</dbReference>
<keyword evidence="4" id="KW-0812">Transmembrane</keyword>
<accession>A0A835KWB0</accession>
<feature type="domain" description="Trichome birefringence-like C-terminal" evidence="10">
    <location>
        <begin position="182"/>
        <end position="474"/>
    </location>
</feature>
<evidence type="ECO:0000313" key="13">
    <source>
        <dbReference type="Proteomes" id="UP000636709"/>
    </source>
</evidence>
<feature type="domain" description="Trichome birefringence-like N-terminal" evidence="11">
    <location>
        <begin position="129"/>
        <end position="181"/>
    </location>
</feature>
<protein>
    <recommendedName>
        <fullName evidence="14">Trichome birefringence-like N-terminal domain-containing protein</fullName>
    </recommendedName>
</protein>
<dbReference type="PANTHER" id="PTHR32285">
    <property type="entry name" value="PROTEIN TRICHOME BIREFRINGENCE-LIKE 9-RELATED"/>
    <property type="match status" value="1"/>
</dbReference>
<dbReference type="Pfam" id="PF14416">
    <property type="entry name" value="PMR5N"/>
    <property type="match status" value="1"/>
</dbReference>
<dbReference type="Proteomes" id="UP000636709">
    <property type="component" value="Unassembled WGS sequence"/>
</dbReference>
<keyword evidence="5" id="KW-0735">Signal-anchor</keyword>
<comment type="subcellular location">
    <subcellularLocation>
        <location evidence="1">Golgi apparatus membrane</location>
        <topology evidence="1">Single-pass type II membrane protein</topology>
    </subcellularLocation>
</comment>
<sequence length="480" mass="53898">MAACQPLHSSSQKPPAARTTNPGYFLSKPVVLWLSFGSVSLALLHLICCPPRGAQEAAFTQVLQYANDAYFKLTSGYENTTLFSFRSWNSGFPGLAFFTFVQARHNCTYCVGCLHARFTVSCRGGDQQRCDYSDGRWVWAPGHARRYNATVCDVKEEQDCLRNGRPDTGYLDWRWQPAGCHLPAFDAAAFLTAARGKHVAFVGDSMARNQGESLICLLTAAAPHRLVDQDPMNYRRRFVRWAFPTHNVTVSVYWAPFLAQATGRCDNYDMPYTFVHLDEPGHRWAPHADTMDVVVLAAGHWLINPAVYHKGSKVVGVHGNPELNHTKIGYATPLREVYRMSLERLSSGGRSRTVVVATLSPSHFEDHRMDDPMACAKKRPYREGEKELNDMEKELRRIVVEEAEAAAERNGPNGEVRIEVLDVTKLAAMRPDGHPGPYMHRNPFANGVPEKLSTDCLHFCLPGPVDTFNEILQQIVMMRR</sequence>
<name>A0A835KWB0_9POAL</name>
<keyword evidence="7" id="KW-0333">Golgi apparatus</keyword>
<dbReference type="PANTHER" id="PTHR32285:SF144">
    <property type="entry name" value="OS07G0255900 PROTEIN"/>
    <property type="match status" value="1"/>
</dbReference>
<evidence type="ECO:0000256" key="1">
    <source>
        <dbReference type="ARBA" id="ARBA00004323"/>
    </source>
</evidence>
<keyword evidence="6" id="KW-1133">Transmembrane helix</keyword>
<dbReference type="InterPro" id="IPR029962">
    <property type="entry name" value="TBL"/>
</dbReference>
<evidence type="ECO:0000256" key="3">
    <source>
        <dbReference type="ARBA" id="ARBA00022679"/>
    </source>
</evidence>
<dbReference type="InterPro" id="IPR025846">
    <property type="entry name" value="TBL_N"/>
</dbReference>
<evidence type="ECO:0000256" key="5">
    <source>
        <dbReference type="ARBA" id="ARBA00022968"/>
    </source>
</evidence>
<evidence type="ECO:0008006" key="14">
    <source>
        <dbReference type="Google" id="ProtNLM"/>
    </source>
</evidence>
<keyword evidence="13" id="KW-1185">Reference proteome</keyword>
<feature type="coiled-coil region" evidence="9">
    <location>
        <begin position="381"/>
        <end position="408"/>
    </location>
</feature>
<evidence type="ECO:0000259" key="10">
    <source>
        <dbReference type="Pfam" id="PF13839"/>
    </source>
</evidence>
<evidence type="ECO:0000256" key="9">
    <source>
        <dbReference type="SAM" id="Coils"/>
    </source>
</evidence>